<sequence>MTLVFTLMLEMLLFLRAGAQSVTQADDHITVSEGARLELKCNYSSSVSPYLFWSVQFPDQGLQLLLKYVSGDNLVSGIKSFEAEFRRNEKSFHLRKIPAHWKVSAKYFCALSVGARSLFGKLADQEDGRLMFQNNHLVWVWVPGSFTEQGVRGMDVAQSPPALSLQEGASSTLWCNFSTFPDSVQWYLQNPGGRLTHLFSIPSGTRQDGRLNATTVLKERCSSLHISSLQTIDSGTYFCAVQHGAPQAPAASTRTLPGLSPSSSLNHSVRPHRAFAVLHVTHLHQDSFNHRHFLAYRLRTLVFIFPSQHVSPFTL</sequence>
<gene>
    <name evidence="1" type="ORF">MRATA1EN22A_LOCUS25058</name>
</gene>
<proteinExistence type="predicted"/>
<accession>A0AC60A0J7</accession>
<evidence type="ECO:0000313" key="1">
    <source>
        <dbReference type="EMBL" id="CAN0538592.1"/>
    </source>
</evidence>
<reference evidence="1" key="2">
    <citation type="submission" date="2025-03" db="EMBL/GenBank/DDBJ databases">
        <authorList>
            <consortium name="ELIXIR-Norway"/>
            <consortium name="Elixir Norway"/>
        </authorList>
    </citation>
    <scope>NUCLEOTIDE SEQUENCE</scope>
</reference>
<name>A0AC60A0J7_RANTA</name>
<reference evidence="1" key="1">
    <citation type="submission" date="2023-05" db="EMBL/GenBank/DDBJ databases">
        <authorList>
            <consortium name="ELIXIR-Norway"/>
        </authorList>
    </citation>
    <scope>NUCLEOTIDE SEQUENCE</scope>
</reference>
<dbReference type="EMBL" id="OX596090">
    <property type="protein sequence ID" value="CAN0538592.1"/>
    <property type="molecule type" value="Genomic_DNA"/>
</dbReference>
<protein>
    <submittedName>
        <fullName evidence="1">Uncharacterized protein</fullName>
    </submittedName>
</protein>
<organism evidence="1">
    <name type="scientific">Rangifer tarandus platyrhynchus</name>
    <name type="common">Svalbard reindeer</name>
    <dbReference type="NCBI Taxonomy" id="3082113"/>
    <lineage>
        <taxon>Eukaryota</taxon>
        <taxon>Metazoa</taxon>
        <taxon>Chordata</taxon>
        <taxon>Craniata</taxon>
        <taxon>Vertebrata</taxon>
        <taxon>Euteleostomi</taxon>
        <taxon>Mammalia</taxon>
        <taxon>Eutheria</taxon>
        <taxon>Laurasiatheria</taxon>
        <taxon>Artiodactyla</taxon>
        <taxon>Ruminantia</taxon>
        <taxon>Pecora</taxon>
        <taxon>Cervidae</taxon>
        <taxon>Odocoileinae</taxon>
        <taxon>Rangifer</taxon>
    </lineage>
</organism>